<name>A0A397SD17_9GLOM</name>
<proteinExistence type="predicted"/>
<dbReference type="AlphaFoldDB" id="A0A397SD17"/>
<evidence type="ECO:0000313" key="1">
    <source>
        <dbReference type="EMBL" id="RIA84173.1"/>
    </source>
</evidence>
<dbReference type="EMBL" id="QKYT01000513">
    <property type="protein sequence ID" value="RIA84173.1"/>
    <property type="molecule type" value="Genomic_DNA"/>
</dbReference>
<comment type="caution">
    <text evidence="1">The sequence shown here is derived from an EMBL/GenBank/DDBJ whole genome shotgun (WGS) entry which is preliminary data.</text>
</comment>
<dbReference type="Proteomes" id="UP000265703">
    <property type="component" value="Unassembled WGS sequence"/>
</dbReference>
<evidence type="ECO:0000313" key="2">
    <source>
        <dbReference type="Proteomes" id="UP000265703"/>
    </source>
</evidence>
<gene>
    <name evidence="1" type="ORF">C1645_742538</name>
</gene>
<reference evidence="1 2" key="1">
    <citation type="submission" date="2018-06" db="EMBL/GenBank/DDBJ databases">
        <title>Comparative genomics reveals the genomic features of Rhizophagus irregularis, R. cerebriforme, R. diaphanum and Gigaspora rosea, and their symbiotic lifestyle signature.</title>
        <authorList>
            <person name="Morin E."/>
            <person name="San Clemente H."/>
            <person name="Chen E.C.H."/>
            <person name="De La Providencia I."/>
            <person name="Hainaut M."/>
            <person name="Kuo A."/>
            <person name="Kohler A."/>
            <person name="Murat C."/>
            <person name="Tang N."/>
            <person name="Roy S."/>
            <person name="Loubradou J."/>
            <person name="Henrissat B."/>
            <person name="Grigoriev I.V."/>
            <person name="Corradi N."/>
            <person name="Roux C."/>
            <person name="Martin F.M."/>
        </authorList>
    </citation>
    <scope>NUCLEOTIDE SEQUENCE [LARGE SCALE GENOMIC DNA]</scope>
    <source>
        <strain evidence="1 2">DAOM 227022</strain>
    </source>
</reference>
<organism evidence="1 2">
    <name type="scientific">Glomus cerebriforme</name>
    <dbReference type="NCBI Taxonomy" id="658196"/>
    <lineage>
        <taxon>Eukaryota</taxon>
        <taxon>Fungi</taxon>
        <taxon>Fungi incertae sedis</taxon>
        <taxon>Mucoromycota</taxon>
        <taxon>Glomeromycotina</taxon>
        <taxon>Glomeromycetes</taxon>
        <taxon>Glomerales</taxon>
        <taxon>Glomeraceae</taxon>
        <taxon>Glomus</taxon>
    </lineage>
</organism>
<keyword evidence="2" id="KW-1185">Reference proteome</keyword>
<protein>
    <submittedName>
        <fullName evidence="1">Uncharacterized protein</fullName>
    </submittedName>
</protein>
<sequence length="127" mass="14934">MNSLVDEHNTLLPCECEIFSSKYLYQTNHMKNLISKWKFEASQKFGLKIQNTKYKIEVSHAVGIIYLYCAESLVLKYKIQIQSEISLVSEYEIRIQSELYCANHLFVLRPKFGLKYEFEANRAVVQL</sequence>
<accession>A0A397SD17</accession>